<evidence type="ECO:0000313" key="9">
    <source>
        <dbReference type="Proteomes" id="UP000325577"/>
    </source>
</evidence>
<feature type="compositionally biased region" description="Basic and acidic residues" evidence="7">
    <location>
        <begin position="81"/>
        <end position="93"/>
    </location>
</feature>
<evidence type="ECO:0000256" key="1">
    <source>
        <dbReference type="ARBA" id="ARBA00004586"/>
    </source>
</evidence>
<dbReference type="Proteomes" id="UP000325577">
    <property type="component" value="Linkage Group LG21"/>
</dbReference>
<sequence length="302" mass="34513">MEDGSETRDSCYFPGCRKDANCNCDMCLASINATLDLMPTSVQRSSLTNFSASKRVPRSPVSFNSLVMSTPTRSSTVSPPDKFHSENEFSREDEKEQERVGFWVYADEIDTVKDIGKKPWVFQDLNERLEFLQEELQGLVHGKVSNCSAIDSVWEINQDGLLLNSRCTLYKSATEEVSIWGWPLQTAGLLTTEFSSLSFTVLSGRVTEWSDGKVKYSIRKANSSWAQERWSASVVQSDPNTWILEYRQSLVMENSRLLSAALEFLRFRLSRELKKMKQEVWMLSAFGRQYSDFTEDSFKIPT</sequence>
<comment type="subcellular location">
    <subcellularLocation>
        <location evidence="1">Endoplasmic reticulum membrane</location>
    </subcellularLocation>
</comment>
<proteinExistence type="inferred from homology"/>
<dbReference type="PANTHER" id="PTHR10868:SF1">
    <property type="entry name" value="SIGMA NON-OPIOID INTRACELLULAR RECEPTOR 1"/>
    <property type="match status" value="1"/>
</dbReference>
<keyword evidence="3" id="KW-0812">Transmembrane</keyword>
<evidence type="ECO:0000313" key="8">
    <source>
        <dbReference type="EMBL" id="KAA8527619.1"/>
    </source>
</evidence>
<evidence type="ECO:0000256" key="6">
    <source>
        <dbReference type="ARBA" id="ARBA00023136"/>
    </source>
</evidence>
<dbReference type="PANTHER" id="PTHR10868">
    <property type="entry name" value="SIGMA 1-TYPE OPIOID RECEPTOR-RELATED"/>
    <property type="match status" value="1"/>
</dbReference>
<protein>
    <submittedName>
        <fullName evidence="8">Uncharacterized protein</fullName>
    </submittedName>
</protein>
<name>A0A5J5ABE2_9ASTE</name>
<dbReference type="Pfam" id="PF04622">
    <property type="entry name" value="ERG2_Sigma1R"/>
    <property type="match status" value="1"/>
</dbReference>
<evidence type="ECO:0000256" key="2">
    <source>
        <dbReference type="ARBA" id="ARBA00007141"/>
    </source>
</evidence>
<evidence type="ECO:0000256" key="3">
    <source>
        <dbReference type="ARBA" id="ARBA00022692"/>
    </source>
</evidence>
<keyword evidence="5" id="KW-1133">Transmembrane helix</keyword>
<dbReference type="InterPro" id="IPR006716">
    <property type="entry name" value="ERG2_sigma1_rcpt-like"/>
</dbReference>
<keyword evidence="9" id="KW-1185">Reference proteome</keyword>
<reference evidence="8 9" key="1">
    <citation type="submission" date="2019-09" db="EMBL/GenBank/DDBJ databases">
        <title>A chromosome-level genome assembly of the Chinese tupelo Nyssa sinensis.</title>
        <authorList>
            <person name="Yang X."/>
            <person name="Kang M."/>
            <person name="Yang Y."/>
            <person name="Xiong H."/>
            <person name="Wang M."/>
            <person name="Zhang Z."/>
            <person name="Wang Z."/>
            <person name="Wu H."/>
            <person name="Ma T."/>
            <person name="Liu J."/>
            <person name="Xi Z."/>
        </authorList>
    </citation>
    <scope>NUCLEOTIDE SEQUENCE [LARGE SCALE GENOMIC DNA]</scope>
    <source>
        <strain evidence="8">J267</strain>
        <tissue evidence="8">Leaf</tissue>
    </source>
</reference>
<dbReference type="EMBL" id="CM018045">
    <property type="protein sequence ID" value="KAA8527619.1"/>
    <property type="molecule type" value="Genomic_DNA"/>
</dbReference>
<gene>
    <name evidence="8" type="ORF">F0562_034986</name>
</gene>
<comment type="similarity">
    <text evidence="2">Belongs to the ERG2 family.</text>
</comment>
<dbReference type="AlphaFoldDB" id="A0A5J5ABE2"/>
<accession>A0A5J5ABE2</accession>
<evidence type="ECO:0000256" key="7">
    <source>
        <dbReference type="SAM" id="MobiDB-lite"/>
    </source>
</evidence>
<dbReference type="GO" id="GO:0005789">
    <property type="term" value="C:endoplasmic reticulum membrane"/>
    <property type="evidence" value="ECO:0007669"/>
    <property type="project" value="UniProtKB-SubCell"/>
</dbReference>
<evidence type="ECO:0000256" key="5">
    <source>
        <dbReference type="ARBA" id="ARBA00022989"/>
    </source>
</evidence>
<evidence type="ECO:0000256" key="4">
    <source>
        <dbReference type="ARBA" id="ARBA00022824"/>
    </source>
</evidence>
<feature type="compositionally biased region" description="Low complexity" evidence="7">
    <location>
        <begin position="69"/>
        <end position="80"/>
    </location>
</feature>
<organism evidence="8 9">
    <name type="scientific">Nyssa sinensis</name>
    <dbReference type="NCBI Taxonomy" id="561372"/>
    <lineage>
        <taxon>Eukaryota</taxon>
        <taxon>Viridiplantae</taxon>
        <taxon>Streptophyta</taxon>
        <taxon>Embryophyta</taxon>
        <taxon>Tracheophyta</taxon>
        <taxon>Spermatophyta</taxon>
        <taxon>Magnoliopsida</taxon>
        <taxon>eudicotyledons</taxon>
        <taxon>Gunneridae</taxon>
        <taxon>Pentapetalae</taxon>
        <taxon>asterids</taxon>
        <taxon>Cornales</taxon>
        <taxon>Nyssaceae</taxon>
        <taxon>Nyssa</taxon>
    </lineage>
</organism>
<keyword evidence="6" id="KW-0472">Membrane</keyword>
<feature type="region of interest" description="Disordered" evidence="7">
    <location>
        <begin position="69"/>
        <end position="93"/>
    </location>
</feature>
<keyword evidence="4" id="KW-0256">Endoplasmic reticulum</keyword>
<dbReference type="OrthoDB" id="347124at2759"/>